<dbReference type="InterPro" id="IPR004776">
    <property type="entry name" value="Mem_transp_PIN-like"/>
</dbReference>
<keyword evidence="2" id="KW-0813">Transport</keyword>
<evidence type="ECO:0000256" key="4">
    <source>
        <dbReference type="ARBA" id="ARBA00022692"/>
    </source>
</evidence>
<name>A0ABS6RWI6_9BACT</name>
<evidence type="ECO:0000256" key="1">
    <source>
        <dbReference type="ARBA" id="ARBA00004141"/>
    </source>
</evidence>
<dbReference type="RefSeq" id="WP_218251606.1">
    <property type="nucleotide sequence ID" value="NZ_JABXWD010000063.1"/>
</dbReference>
<keyword evidence="4 7" id="KW-0812">Transmembrane</keyword>
<evidence type="ECO:0000313" key="9">
    <source>
        <dbReference type="Proteomes" id="UP001196980"/>
    </source>
</evidence>
<gene>
    <name evidence="8" type="ORF">HWQ67_05305</name>
</gene>
<sequence>MRDTFLSLGLIILAGVVFRRLRVGGLDTGDIRQAINACVLNLFAPALCLKIFYNSRLNFEAVLVPIVSGVTIVLALSVSFLVYRLLEKRLNISPQEKGVLIIGSAFGNTTFLGLPVISETFGHGAAKYALYYDLFATTPLLWLVAAQIASIHGTGKRVSLSQSVRNIVSLPPIWGIACGAALKAANVNLPAFVLKSVTMLGDVVVPLMIFSIGLAITLPKIKHAWAIVPAVAIKLVAGPVIALKVAGSIGLNGVAMNSCIVEAGMPTMVVSLLIAAKYNLDVALCAFLIVVTTAVSFTTLPFIISML</sequence>
<protein>
    <submittedName>
        <fullName evidence="8">AEC family transporter</fullName>
    </submittedName>
</protein>
<feature type="transmembrane region" description="Helical" evidence="7">
    <location>
        <begin position="254"/>
        <end position="275"/>
    </location>
</feature>
<feature type="transmembrane region" description="Helical" evidence="7">
    <location>
        <begin position="197"/>
        <end position="217"/>
    </location>
</feature>
<keyword evidence="6 7" id="KW-0472">Membrane</keyword>
<dbReference type="EMBL" id="JABXWD010000063">
    <property type="protein sequence ID" value="MBV6340994.1"/>
    <property type="molecule type" value="Genomic_DNA"/>
</dbReference>
<feature type="transmembrane region" description="Helical" evidence="7">
    <location>
        <begin position="224"/>
        <end position="242"/>
    </location>
</feature>
<organism evidence="8 9">
    <name type="scientific">Candidatus Magnetobacterium casense</name>
    <dbReference type="NCBI Taxonomy" id="1455061"/>
    <lineage>
        <taxon>Bacteria</taxon>
        <taxon>Pseudomonadati</taxon>
        <taxon>Nitrospirota</taxon>
        <taxon>Thermodesulfovibrionia</taxon>
        <taxon>Thermodesulfovibrionales</taxon>
        <taxon>Candidatus Magnetobacteriaceae</taxon>
        <taxon>Candidatus Magnetobacterium</taxon>
    </lineage>
</organism>
<evidence type="ECO:0000313" key="8">
    <source>
        <dbReference type="EMBL" id="MBV6340994.1"/>
    </source>
</evidence>
<evidence type="ECO:0000256" key="6">
    <source>
        <dbReference type="ARBA" id="ARBA00023136"/>
    </source>
</evidence>
<keyword evidence="3" id="KW-1003">Cell membrane</keyword>
<evidence type="ECO:0000256" key="3">
    <source>
        <dbReference type="ARBA" id="ARBA00022475"/>
    </source>
</evidence>
<dbReference type="PANTHER" id="PTHR36838:SF1">
    <property type="entry name" value="SLR1864 PROTEIN"/>
    <property type="match status" value="1"/>
</dbReference>
<feature type="transmembrane region" description="Helical" evidence="7">
    <location>
        <begin position="282"/>
        <end position="304"/>
    </location>
</feature>
<feature type="transmembrane region" description="Helical" evidence="7">
    <location>
        <begin position="98"/>
        <end position="117"/>
    </location>
</feature>
<evidence type="ECO:0000256" key="2">
    <source>
        <dbReference type="ARBA" id="ARBA00022448"/>
    </source>
</evidence>
<dbReference type="Proteomes" id="UP001196980">
    <property type="component" value="Unassembled WGS sequence"/>
</dbReference>
<feature type="transmembrane region" description="Helical" evidence="7">
    <location>
        <begin position="34"/>
        <end position="53"/>
    </location>
</feature>
<keyword evidence="5 7" id="KW-1133">Transmembrane helix</keyword>
<proteinExistence type="predicted"/>
<keyword evidence="9" id="KW-1185">Reference proteome</keyword>
<evidence type="ECO:0000256" key="5">
    <source>
        <dbReference type="ARBA" id="ARBA00022989"/>
    </source>
</evidence>
<dbReference type="Pfam" id="PF03547">
    <property type="entry name" value="Mem_trans"/>
    <property type="match status" value="1"/>
</dbReference>
<feature type="transmembrane region" description="Helical" evidence="7">
    <location>
        <begin position="6"/>
        <end position="22"/>
    </location>
</feature>
<feature type="transmembrane region" description="Helical" evidence="7">
    <location>
        <begin position="65"/>
        <end position="86"/>
    </location>
</feature>
<feature type="transmembrane region" description="Helical" evidence="7">
    <location>
        <begin position="129"/>
        <end position="151"/>
    </location>
</feature>
<accession>A0ABS6RWI6</accession>
<comment type="subcellular location">
    <subcellularLocation>
        <location evidence="1">Membrane</location>
        <topology evidence="1">Multi-pass membrane protein</topology>
    </subcellularLocation>
</comment>
<comment type="caution">
    <text evidence="8">The sequence shown here is derived from an EMBL/GenBank/DDBJ whole genome shotgun (WGS) entry which is preliminary data.</text>
</comment>
<evidence type="ECO:0000256" key="7">
    <source>
        <dbReference type="SAM" id="Phobius"/>
    </source>
</evidence>
<reference evidence="8 9" key="1">
    <citation type="journal article" date="2020" name="J Geophys Res Biogeosci">
        <title>Magnetotaxis as an Adaptation to Enable Bacterial Shuttling of Microbial Sulfur and Sulfur Cycling Across Aquatic Oxic#Anoxic Interfaces.</title>
        <authorList>
            <person name="Li J."/>
            <person name="Liu P."/>
            <person name="Wang J."/>
            <person name="Roberts A.P."/>
            <person name="Pan Y."/>
        </authorList>
    </citation>
    <scope>NUCLEOTIDE SEQUENCE [LARGE SCALE GENOMIC DNA]</scope>
    <source>
        <strain evidence="8 9">MYR-1_YQ</strain>
    </source>
</reference>
<dbReference type="PANTHER" id="PTHR36838">
    <property type="entry name" value="AUXIN EFFLUX CARRIER FAMILY PROTEIN"/>
    <property type="match status" value="1"/>
</dbReference>